<proteinExistence type="predicted"/>
<dbReference type="Proteomes" id="UP000001396">
    <property type="component" value="Unassembled WGS sequence"/>
</dbReference>
<dbReference type="RefSeq" id="XP_020434935.1">
    <property type="nucleotide sequence ID" value="XM_020575415.1"/>
</dbReference>
<organism evidence="1 2">
    <name type="scientific">Heterostelium pallidum (strain ATCC 26659 / Pp 5 / PN500)</name>
    <name type="common">Cellular slime mold</name>
    <name type="synonym">Polysphondylium pallidum</name>
    <dbReference type="NCBI Taxonomy" id="670386"/>
    <lineage>
        <taxon>Eukaryota</taxon>
        <taxon>Amoebozoa</taxon>
        <taxon>Evosea</taxon>
        <taxon>Eumycetozoa</taxon>
        <taxon>Dictyostelia</taxon>
        <taxon>Acytosteliales</taxon>
        <taxon>Acytosteliaceae</taxon>
        <taxon>Heterostelium</taxon>
    </lineage>
</organism>
<keyword evidence="2" id="KW-1185">Reference proteome</keyword>
<sequence>MNNNIGVPRSTNLLGCSRSNYRCYLPTELSDLGLNGKITSIDNRVFQDADEASAGNITQDDSSQYRKIRVTIPKYDYTVL</sequence>
<reference evidence="1 2" key="1">
    <citation type="journal article" date="2011" name="Genome Res.">
        <title>Phylogeny-wide analysis of social amoeba genomes highlights ancient origins for complex intercellular communication.</title>
        <authorList>
            <person name="Heidel A.J."/>
            <person name="Lawal H.M."/>
            <person name="Felder M."/>
            <person name="Schilde C."/>
            <person name="Helps N.R."/>
            <person name="Tunggal B."/>
            <person name="Rivero F."/>
            <person name="John U."/>
            <person name="Schleicher M."/>
            <person name="Eichinger L."/>
            <person name="Platzer M."/>
            <person name="Noegel A.A."/>
            <person name="Schaap P."/>
            <person name="Gloeckner G."/>
        </authorList>
    </citation>
    <scope>NUCLEOTIDE SEQUENCE [LARGE SCALE GENOMIC DNA]</scope>
    <source>
        <strain evidence="2">ATCC 26659 / Pp 5 / PN500</strain>
    </source>
</reference>
<evidence type="ECO:0000313" key="2">
    <source>
        <dbReference type="Proteomes" id="UP000001396"/>
    </source>
</evidence>
<protein>
    <submittedName>
        <fullName evidence="1">Uncharacterized protein</fullName>
    </submittedName>
</protein>
<dbReference type="InParanoid" id="D3B7S5"/>
<comment type="caution">
    <text evidence="1">The sequence shown here is derived from an EMBL/GenBank/DDBJ whole genome shotgun (WGS) entry which is preliminary data.</text>
</comment>
<accession>D3B7S5</accession>
<gene>
    <name evidence="1" type="ORF">PPL_04513</name>
</gene>
<dbReference type="AlphaFoldDB" id="D3B7S5"/>
<dbReference type="GeneID" id="31360000"/>
<evidence type="ECO:0000313" key="1">
    <source>
        <dbReference type="EMBL" id="EFA82818.1"/>
    </source>
</evidence>
<name>D3B7S5_HETP5</name>
<dbReference type="EMBL" id="ADBJ01000018">
    <property type="protein sequence ID" value="EFA82818.1"/>
    <property type="molecule type" value="Genomic_DNA"/>
</dbReference>